<accession>A0A212KCC5</accession>
<feature type="compositionally biased region" description="Basic and acidic residues" evidence="1">
    <location>
        <begin position="66"/>
        <end position="79"/>
    </location>
</feature>
<feature type="chain" id="PRO_5013098042" evidence="2">
    <location>
        <begin position="27"/>
        <end position="101"/>
    </location>
</feature>
<dbReference type="EMBL" id="FLUQ01000005">
    <property type="protein sequence ID" value="SBW09307.1"/>
    <property type="molecule type" value="Genomic_DNA"/>
</dbReference>
<organism evidence="3">
    <name type="scientific">uncultured delta proteobacterium</name>
    <dbReference type="NCBI Taxonomy" id="34034"/>
    <lineage>
        <taxon>Bacteria</taxon>
        <taxon>Deltaproteobacteria</taxon>
        <taxon>environmental samples</taxon>
    </lineage>
</organism>
<keyword evidence="2" id="KW-0732">Signal</keyword>
<reference evidence="3" key="1">
    <citation type="submission" date="2016-04" db="EMBL/GenBank/DDBJ databases">
        <authorList>
            <person name="Evans L.H."/>
            <person name="Alamgir A."/>
            <person name="Owens N."/>
            <person name="Weber N.D."/>
            <person name="Virtaneva K."/>
            <person name="Barbian K."/>
            <person name="Babar A."/>
            <person name="Rosenke K."/>
        </authorList>
    </citation>
    <scope>NUCLEOTIDE SEQUENCE</scope>
    <source>
        <strain evidence="3">86</strain>
    </source>
</reference>
<feature type="signal peptide" evidence="2">
    <location>
        <begin position="1"/>
        <end position="26"/>
    </location>
</feature>
<name>A0A212KCC5_9DELT</name>
<proteinExistence type="predicted"/>
<evidence type="ECO:0000256" key="2">
    <source>
        <dbReference type="SAM" id="SignalP"/>
    </source>
</evidence>
<evidence type="ECO:0000313" key="3">
    <source>
        <dbReference type="EMBL" id="SBW09307.1"/>
    </source>
</evidence>
<evidence type="ECO:0000256" key="1">
    <source>
        <dbReference type="SAM" id="MobiDB-lite"/>
    </source>
</evidence>
<dbReference type="AlphaFoldDB" id="A0A212KCC5"/>
<feature type="compositionally biased region" description="Basic and acidic residues" evidence="1">
    <location>
        <begin position="92"/>
        <end position="101"/>
    </location>
</feature>
<protein>
    <submittedName>
        <fullName evidence="3">Uncharacterized protein</fullName>
    </submittedName>
</protein>
<feature type="region of interest" description="Disordered" evidence="1">
    <location>
        <begin position="45"/>
        <end position="101"/>
    </location>
</feature>
<sequence>MTIRVCTRTAVAAGLLVMAAALPAYASDRDTGPAGAQGIGRLGGAYDDFSPARQSSRKVSGNGEFTKPEPAKPAVREAGDATAPRVPQNVVIEREPMETAN</sequence>
<gene>
    <name evidence="3" type="ORF">KL86DPRO_50130</name>
</gene>